<keyword evidence="1" id="KW-0648">Protein biosynthesis</keyword>
<dbReference type="GeneID" id="9887564"/>
<dbReference type="PANTHER" id="PTHR10602">
    <property type="entry name" value="EUKARYOTIC TRANSLATION INITIATION FACTOR 2 SUBUNIT 1"/>
    <property type="match status" value="1"/>
</dbReference>
<dbReference type="InterPro" id="IPR012340">
    <property type="entry name" value="NA-bd_OB-fold"/>
</dbReference>
<keyword evidence="3" id="KW-1185">Reference proteome</keyword>
<evidence type="ECO:0000313" key="3">
    <source>
        <dbReference type="Proteomes" id="UP000029781"/>
    </source>
</evidence>
<protein>
    <submittedName>
        <fullName evidence="2">Putative eIF-2alpha</fullName>
    </submittedName>
</protein>
<organismHost>
    <name type="scientific">Cafeteria roenbergensis</name>
    <name type="common">Marine flagellate</name>
    <dbReference type="NCBI Taxonomy" id="33653"/>
</organismHost>
<dbReference type="RefSeq" id="YP_003969794.1">
    <property type="nucleotide sequence ID" value="NC_014637.1"/>
</dbReference>
<organism evidence="2 3">
    <name type="scientific">Cafeteria roenbergensis virus (strain BV-PW1)</name>
    <name type="common">CroV</name>
    <dbReference type="NCBI Taxonomy" id="693272"/>
    <lineage>
        <taxon>Viruses</taxon>
        <taxon>Varidnaviria</taxon>
        <taxon>Bamfordvirae</taxon>
        <taxon>Nucleocytoviricota</taxon>
        <taxon>Megaviricetes</taxon>
        <taxon>Imitervirales</taxon>
        <taxon>Mimiviridae</taxon>
        <taxon>Aliimimivirinae</taxon>
        <taxon>Rheavirus</taxon>
        <taxon>Rheavirus sinusmexicani</taxon>
    </lineage>
</organism>
<proteinExistence type="predicted"/>
<evidence type="ECO:0000313" key="2">
    <source>
        <dbReference type="EMBL" id="ADO67195.1"/>
    </source>
</evidence>
<gene>
    <name evidence="2" type="ORF">crov162</name>
</gene>
<dbReference type="Gene3D" id="2.40.50.140">
    <property type="entry name" value="Nucleic acid-binding proteins"/>
    <property type="match status" value="1"/>
</dbReference>
<dbReference type="GO" id="GO:0003723">
    <property type="term" value="F:RNA binding"/>
    <property type="evidence" value="ECO:0007669"/>
    <property type="project" value="InterPro"/>
</dbReference>
<dbReference type="SUPFAM" id="SSF50249">
    <property type="entry name" value="Nucleic acid-binding proteins"/>
    <property type="match status" value="1"/>
</dbReference>
<reference evidence="2 3" key="1">
    <citation type="journal article" date="2010" name="Proc. Natl. Acad. Sci. U.S.A.">
        <title>Giant virus with a remarkable complement of genes infects marine zooplankton.</title>
        <authorList>
            <person name="Fischer M.G."/>
            <person name="Allen M.J."/>
            <person name="Wilson W.H."/>
            <person name="Suttle C.A."/>
        </authorList>
    </citation>
    <scope>NUCLEOTIDE SEQUENCE [LARGE SCALE GENOMIC DNA]</scope>
    <source>
        <strain evidence="2 3">BV-PW1</strain>
    </source>
</reference>
<dbReference type="KEGG" id="vg:9887564"/>
<dbReference type="InterPro" id="IPR011488">
    <property type="entry name" value="TIF_2_asu"/>
</dbReference>
<sequence>MDLNINFYNKEFPKTNDIITIVMTEPDNDIINSSIEEYPNLRAIMQVSDLTSKKRIRSVRQYLHKNPVPAEVIDVDESTGIISVSRRYLKEIENKYITYYQDKLKLLNIVKNIQRHLPNKDYNKLVKNIIHPLMDYIYIKNTQQPPDIFNIIKDNIDSDDFLNFGECDLEIKSILNKMFREKPKKFTTKFKLICSISIKNIIELFTQLKNKYPKVIFKMESSPVYYFETFGLEEEQLKLHQEIMKYIKSQTPLLNISIQET</sequence>
<evidence type="ECO:0000256" key="1">
    <source>
        <dbReference type="ARBA" id="ARBA00022917"/>
    </source>
</evidence>
<dbReference type="GO" id="GO:0043022">
    <property type="term" value="F:ribosome binding"/>
    <property type="evidence" value="ECO:0007669"/>
    <property type="project" value="TreeGrafter"/>
</dbReference>
<name>E3T4T2_CROVB</name>
<dbReference type="EMBL" id="GU244497">
    <property type="protein sequence ID" value="ADO67195.1"/>
    <property type="molecule type" value="Genomic_DNA"/>
</dbReference>
<dbReference type="Proteomes" id="UP000029781">
    <property type="component" value="Segment"/>
</dbReference>
<accession>E3T4T2</accession>
<dbReference type="PANTHER" id="PTHR10602:SF0">
    <property type="entry name" value="EUKARYOTIC TRANSLATION INITIATION FACTOR 2 SUBUNIT 1"/>
    <property type="match status" value="1"/>
</dbReference>